<reference evidence="1" key="2">
    <citation type="submission" date="2025-09" db="UniProtKB">
        <authorList>
            <consortium name="EnsemblPlants"/>
        </authorList>
    </citation>
    <scope>IDENTIFICATION</scope>
</reference>
<dbReference type="EnsemblPlants" id="AVESA.00010b.r2.6AG1029330.1">
    <property type="protein sequence ID" value="AVESA.00010b.r2.6AG1029330.1.CDS"/>
    <property type="gene ID" value="AVESA.00010b.r2.6AG1029330"/>
</dbReference>
<proteinExistence type="predicted"/>
<evidence type="ECO:0000313" key="1">
    <source>
        <dbReference type="EnsemblPlants" id="AVESA.00010b.r2.6AG1029330.1.CDS"/>
    </source>
</evidence>
<evidence type="ECO:0000313" key="2">
    <source>
        <dbReference type="Proteomes" id="UP001732700"/>
    </source>
</evidence>
<keyword evidence="2" id="KW-1185">Reference proteome</keyword>
<protein>
    <submittedName>
        <fullName evidence="1">Uncharacterized protein</fullName>
    </submittedName>
</protein>
<accession>A0ACD5YUB8</accession>
<reference evidence="1" key="1">
    <citation type="submission" date="2021-05" db="EMBL/GenBank/DDBJ databases">
        <authorList>
            <person name="Scholz U."/>
            <person name="Mascher M."/>
            <person name="Fiebig A."/>
        </authorList>
    </citation>
    <scope>NUCLEOTIDE SEQUENCE [LARGE SCALE GENOMIC DNA]</scope>
</reference>
<organism evidence="1 2">
    <name type="scientific">Avena sativa</name>
    <name type="common">Oat</name>
    <dbReference type="NCBI Taxonomy" id="4498"/>
    <lineage>
        <taxon>Eukaryota</taxon>
        <taxon>Viridiplantae</taxon>
        <taxon>Streptophyta</taxon>
        <taxon>Embryophyta</taxon>
        <taxon>Tracheophyta</taxon>
        <taxon>Spermatophyta</taxon>
        <taxon>Magnoliopsida</taxon>
        <taxon>Liliopsida</taxon>
        <taxon>Poales</taxon>
        <taxon>Poaceae</taxon>
        <taxon>BOP clade</taxon>
        <taxon>Pooideae</taxon>
        <taxon>Poodae</taxon>
        <taxon>Poeae</taxon>
        <taxon>Poeae Chloroplast Group 1 (Aveneae type)</taxon>
        <taxon>Aveninae</taxon>
        <taxon>Avena</taxon>
    </lineage>
</organism>
<sequence>MAHLLGGGPAARRAQQETSVVESHFQGLLDDAMVDDDRYRALCGAFGYLQQQEWPDLSSACYAGLGAPPPGAAQETSNGGNSFSCSGSASSGGDSRKRKPDAHPDAKKTLSQGDCKRARGKQQELCDPDQNAGRAGRGKPERPKACTRKKPEVTTAGERTDYIHVRARRGQATDSHSLAERVRRERISERMRYLQELVPGCDKVTGKAGMLDEIINYVQSLQKQVEFLSMKIAASNPVVNFNIMDDLFGGRRMNPAMTLPAHVLLDPSCLPMSAMQQMQHPPPAGFGLEMLVGNQYPPAQSAAATPVSVSAGASVESCLDVSGAAAWDNIGSQNLFTGFDAQFQSVQSDCLLDNLKMEM</sequence>
<name>A0ACD5YUB8_AVESA</name>
<dbReference type="Proteomes" id="UP001732700">
    <property type="component" value="Chromosome 6A"/>
</dbReference>